<feature type="domain" description="Glycosyltransferase 2-like" evidence="3">
    <location>
        <begin position="27"/>
        <end position="149"/>
    </location>
</feature>
<dbReference type="InterPro" id="IPR001173">
    <property type="entry name" value="Glyco_trans_2-like"/>
</dbReference>
<protein>
    <submittedName>
        <fullName evidence="4">Glycosyltransferase family 2 protein</fullName>
    </submittedName>
</protein>
<evidence type="ECO:0000256" key="2">
    <source>
        <dbReference type="ARBA" id="ARBA00022679"/>
    </source>
</evidence>
<dbReference type="EMBL" id="PUBV01000003">
    <property type="protein sequence ID" value="PWB09131.1"/>
    <property type="molecule type" value="Genomic_DNA"/>
</dbReference>
<dbReference type="InterPro" id="IPR029044">
    <property type="entry name" value="Nucleotide-diphossugar_trans"/>
</dbReference>
<comment type="caution">
    <text evidence="4">The sequence shown here is derived from an EMBL/GenBank/DDBJ whole genome shotgun (WGS) entry which is preliminary data.</text>
</comment>
<keyword evidence="2 4" id="KW-0808">Transferase</keyword>
<dbReference type="Gene3D" id="3.90.550.10">
    <property type="entry name" value="Spore Coat Polysaccharide Biosynthesis Protein SpsA, Chain A"/>
    <property type="match status" value="1"/>
</dbReference>
<dbReference type="PANTHER" id="PTHR22916">
    <property type="entry name" value="GLYCOSYLTRANSFERASE"/>
    <property type="match status" value="1"/>
</dbReference>
<dbReference type="SUPFAM" id="SSF53448">
    <property type="entry name" value="Nucleotide-diphospho-sugar transferases"/>
    <property type="match status" value="1"/>
</dbReference>
<dbReference type="PANTHER" id="PTHR22916:SF51">
    <property type="entry name" value="GLYCOSYLTRANSFERASE EPSH-RELATED"/>
    <property type="match status" value="1"/>
</dbReference>
<dbReference type="Proteomes" id="UP000244925">
    <property type="component" value="Unassembled WGS sequence"/>
</dbReference>
<dbReference type="GeneID" id="93423348"/>
<dbReference type="CDD" id="cd00761">
    <property type="entry name" value="Glyco_tranf_GTA_type"/>
    <property type="match status" value="1"/>
</dbReference>
<dbReference type="GO" id="GO:0016758">
    <property type="term" value="F:hexosyltransferase activity"/>
    <property type="evidence" value="ECO:0007669"/>
    <property type="project" value="UniProtKB-ARBA"/>
</dbReference>
<dbReference type="RefSeq" id="WP_107035152.1">
    <property type="nucleotide sequence ID" value="NZ_CAOYOO010000036.1"/>
</dbReference>
<evidence type="ECO:0000313" key="5">
    <source>
        <dbReference type="Proteomes" id="UP000244925"/>
    </source>
</evidence>
<keyword evidence="5" id="KW-1185">Reference proteome</keyword>
<name>A0A2V1J118_9BACT</name>
<organism evidence="4 5">
    <name type="scientific">Paramuribaculum intestinale</name>
    <dbReference type="NCBI Taxonomy" id="2094151"/>
    <lineage>
        <taxon>Bacteria</taxon>
        <taxon>Pseudomonadati</taxon>
        <taxon>Bacteroidota</taxon>
        <taxon>Bacteroidia</taxon>
        <taxon>Bacteroidales</taxon>
        <taxon>Muribaculaceae</taxon>
        <taxon>Paramuribaculum</taxon>
    </lineage>
</organism>
<gene>
    <name evidence="4" type="ORF">C5O25_02485</name>
</gene>
<evidence type="ECO:0000259" key="3">
    <source>
        <dbReference type="Pfam" id="PF00535"/>
    </source>
</evidence>
<evidence type="ECO:0000313" key="4">
    <source>
        <dbReference type="EMBL" id="PWB09131.1"/>
    </source>
</evidence>
<keyword evidence="1" id="KW-0328">Glycosyltransferase</keyword>
<reference evidence="5" key="1">
    <citation type="submission" date="2018-02" db="EMBL/GenBank/DDBJ databases">
        <authorList>
            <person name="Clavel T."/>
            <person name="Strowig T."/>
        </authorList>
    </citation>
    <scope>NUCLEOTIDE SEQUENCE [LARGE SCALE GENOMIC DNA]</scope>
    <source>
        <strain evidence="5">DSM 100764</strain>
    </source>
</reference>
<evidence type="ECO:0000256" key="1">
    <source>
        <dbReference type="ARBA" id="ARBA00022676"/>
    </source>
</evidence>
<dbReference type="AlphaFoldDB" id="A0A2V1J118"/>
<dbReference type="Pfam" id="PF00535">
    <property type="entry name" value="Glycos_transf_2"/>
    <property type="match status" value="1"/>
</dbReference>
<proteinExistence type="predicted"/>
<accession>A0A2V1J118</accession>
<sequence length="341" mass="38604">MTEIPTRRLRPDDLPQEASGNGRILISVIVPYHNAERTIQRTLESLSAQIFDGTVEYILVNDGSTDRSEEIVELYLRLDTGMAERTVLTAHQFRRGSASAYRTGVEKARGEYLIKCDADDMMHPDALSVLWEASAGADIVAAPYYERCATGKNRIIGSKIAEGLDRMAIDTAGFALWNKLVRRTLVTENDLLPTEGIDFWEDLSVSCRAIALARSISTTDTPVYYYCHDQLNPSMTMNGHTETITHDRLVYALLMEKWFVDQGLAELHRRFLDSMKFAAKIKLLQPPHPEPSRWKNTFPEVNGKIWRVNGISLPARLYCQMAAILPARLLRKAVEWIYGIK</sequence>